<feature type="transmembrane region" description="Helical" evidence="1">
    <location>
        <begin position="7"/>
        <end position="28"/>
    </location>
</feature>
<gene>
    <name evidence="2" type="ORF">BCR33DRAFT_723861</name>
</gene>
<dbReference type="STRING" id="329046.A0A1Y2B9I8"/>
<sequence length="588" mass="68013">MKRFERDLFRIGAVLLFGFAGTVIYLYLESNTSFDGFQHQKWLNLSAGRFALPPAAGEVRLNSDSLFDHSLPNLKTEPIVPLIIDSTLEDSARSKELLCPKWEAYDKRIQLNKDFRDNCTILPSTSNNFTITLCESTRFCGQGYFLVSRTDKSMCDSLLQMTVSHNPILDQYFKKKLGPDAFQLIFDGPQRETPSLWTHLGDCEYKLPFRLTNPGHYTVQLINTYDYFKAVDEVIEDVWPKPVYKQLLAKDFMLEVCSWCPKYSSLKLEKILNGELPACGRTEPQQGVFLRMTNETERERYKLKMYGKPYIWEPLGCRIDQNFELFSNKSCHGRENRSILVMGDSQARILAWALDRRFSANKEPLNKHSRKYQNLHKKYFASKTNSTTGSSSNQRGRTEMLFRSDEHMSSFINVAGYRSYDKKLNLSETEKLVFPFDTVVFTLAHWPGSAIHKGGHFSVERYVDLLEHVANWIEVINQRRVRMQKKQPIDFIWMGVNAFTINPNLNVPHAKSIDWRINYRLKVWSDYAEKVFRQKGLTIMNSFDITLPWSQDTIDGAHFHATPAMDAQVDEVLHKLNICGVKNGSKNS</sequence>
<reference evidence="2 3" key="1">
    <citation type="submission" date="2016-07" db="EMBL/GenBank/DDBJ databases">
        <title>Pervasive Adenine N6-methylation of Active Genes in Fungi.</title>
        <authorList>
            <consortium name="DOE Joint Genome Institute"/>
            <person name="Mondo S.J."/>
            <person name="Dannebaum R.O."/>
            <person name="Kuo R.C."/>
            <person name="Labutti K."/>
            <person name="Haridas S."/>
            <person name="Kuo A."/>
            <person name="Salamov A."/>
            <person name="Ahrendt S.R."/>
            <person name="Lipzen A."/>
            <person name="Sullivan W."/>
            <person name="Andreopoulos W.B."/>
            <person name="Clum A."/>
            <person name="Lindquist E."/>
            <person name="Daum C."/>
            <person name="Ramamoorthy G.K."/>
            <person name="Gryganskyi A."/>
            <person name="Culley D."/>
            <person name="Magnuson J.K."/>
            <person name="James T.Y."/>
            <person name="O'Malley M.A."/>
            <person name="Stajich J.E."/>
            <person name="Spatafora J.W."/>
            <person name="Visel A."/>
            <person name="Grigoriev I.V."/>
        </authorList>
    </citation>
    <scope>NUCLEOTIDE SEQUENCE [LARGE SCALE GENOMIC DNA]</scope>
    <source>
        <strain evidence="2 3">JEL800</strain>
    </source>
</reference>
<protein>
    <submittedName>
        <fullName evidence="2">Uncharacterized protein</fullName>
    </submittedName>
</protein>
<organism evidence="2 3">
    <name type="scientific">Rhizoclosmatium globosum</name>
    <dbReference type="NCBI Taxonomy" id="329046"/>
    <lineage>
        <taxon>Eukaryota</taxon>
        <taxon>Fungi</taxon>
        <taxon>Fungi incertae sedis</taxon>
        <taxon>Chytridiomycota</taxon>
        <taxon>Chytridiomycota incertae sedis</taxon>
        <taxon>Chytridiomycetes</taxon>
        <taxon>Chytridiales</taxon>
        <taxon>Chytriomycetaceae</taxon>
        <taxon>Rhizoclosmatium</taxon>
    </lineage>
</organism>
<keyword evidence="1" id="KW-1133">Transmembrane helix</keyword>
<name>A0A1Y2B9I8_9FUNG</name>
<proteinExistence type="predicted"/>
<evidence type="ECO:0000256" key="1">
    <source>
        <dbReference type="SAM" id="Phobius"/>
    </source>
</evidence>
<accession>A0A1Y2B9I8</accession>
<keyword evidence="3" id="KW-1185">Reference proteome</keyword>
<evidence type="ECO:0000313" key="2">
    <source>
        <dbReference type="EMBL" id="ORY31508.1"/>
    </source>
</evidence>
<evidence type="ECO:0000313" key="3">
    <source>
        <dbReference type="Proteomes" id="UP000193642"/>
    </source>
</evidence>
<keyword evidence="1" id="KW-0472">Membrane</keyword>
<dbReference type="Proteomes" id="UP000193642">
    <property type="component" value="Unassembled WGS sequence"/>
</dbReference>
<comment type="caution">
    <text evidence="2">The sequence shown here is derived from an EMBL/GenBank/DDBJ whole genome shotgun (WGS) entry which is preliminary data.</text>
</comment>
<keyword evidence="1" id="KW-0812">Transmembrane</keyword>
<dbReference type="OrthoDB" id="2146354at2759"/>
<dbReference type="AlphaFoldDB" id="A0A1Y2B9I8"/>
<dbReference type="EMBL" id="MCGO01000076">
    <property type="protein sequence ID" value="ORY31508.1"/>
    <property type="molecule type" value="Genomic_DNA"/>
</dbReference>